<dbReference type="GO" id="GO:0005886">
    <property type="term" value="C:plasma membrane"/>
    <property type="evidence" value="ECO:0007669"/>
    <property type="project" value="TreeGrafter"/>
</dbReference>
<dbReference type="InterPro" id="IPR035965">
    <property type="entry name" value="PAS-like_dom_sf"/>
</dbReference>
<evidence type="ECO:0000259" key="4">
    <source>
        <dbReference type="PROSITE" id="PS50112"/>
    </source>
</evidence>
<dbReference type="CDD" id="cd06225">
    <property type="entry name" value="HAMP"/>
    <property type="match status" value="1"/>
</dbReference>
<dbReference type="PROSITE" id="PS50112">
    <property type="entry name" value="PAS"/>
    <property type="match status" value="1"/>
</dbReference>
<dbReference type="Proteomes" id="UP000199581">
    <property type="component" value="Unassembled WGS sequence"/>
</dbReference>
<comment type="caution">
    <text evidence="8">The sequence shown here is derived from an EMBL/GenBank/DDBJ whole genome shotgun (WGS) entry which is preliminary data.</text>
</comment>
<dbReference type="AlphaFoldDB" id="A0A8G2C5L7"/>
<dbReference type="NCBIfam" id="TIGR00254">
    <property type="entry name" value="GGDEF"/>
    <property type="match status" value="1"/>
</dbReference>
<feature type="coiled-coil region" evidence="3">
    <location>
        <begin position="110"/>
        <end position="144"/>
    </location>
</feature>
<evidence type="ECO:0000256" key="2">
    <source>
        <dbReference type="ARBA" id="ARBA00034247"/>
    </source>
</evidence>
<gene>
    <name evidence="8" type="ORF">SAMN05421830_11580</name>
</gene>
<protein>
    <recommendedName>
        <fullName evidence="1">diguanylate cyclase</fullName>
        <ecNumber evidence="1">2.7.7.65</ecNumber>
    </recommendedName>
</protein>
<dbReference type="NCBIfam" id="TIGR00229">
    <property type="entry name" value="sensory_box"/>
    <property type="match status" value="1"/>
</dbReference>
<dbReference type="Pfam" id="PF08447">
    <property type="entry name" value="PAS_3"/>
    <property type="match status" value="1"/>
</dbReference>
<keyword evidence="3" id="KW-0175">Coiled coil</keyword>
<feature type="domain" description="GGDEF" evidence="7">
    <location>
        <begin position="317"/>
        <end position="450"/>
    </location>
</feature>
<dbReference type="CDD" id="cd00130">
    <property type="entry name" value="PAS"/>
    <property type="match status" value="1"/>
</dbReference>
<dbReference type="Gene3D" id="3.30.450.20">
    <property type="entry name" value="PAS domain"/>
    <property type="match status" value="1"/>
</dbReference>
<dbReference type="InterPro" id="IPR003660">
    <property type="entry name" value="HAMP_dom"/>
</dbReference>
<dbReference type="Pfam" id="PF00990">
    <property type="entry name" value="GGDEF"/>
    <property type="match status" value="1"/>
</dbReference>
<dbReference type="Gene3D" id="3.30.70.270">
    <property type="match status" value="1"/>
</dbReference>
<dbReference type="CDD" id="cd01949">
    <property type="entry name" value="GGDEF"/>
    <property type="match status" value="1"/>
</dbReference>
<evidence type="ECO:0000256" key="1">
    <source>
        <dbReference type="ARBA" id="ARBA00012528"/>
    </source>
</evidence>
<dbReference type="SUPFAM" id="SSF55785">
    <property type="entry name" value="PYP-like sensor domain (PAS domain)"/>
    <property type="match status" value="1"/>
</dbReference>
<dbReference type="OrthoDB" id="9759607at2"/>
<evidence type="ECO:0000259" key="5">
    <source>
        <dbReference type="PROSITE" id="PS50113"/>
    </source>
</evidence>
<dbReference type="SMART" id="SM00091">
    <property type="entry name" value="PAS"/>
    <property type="match status" value="1"/>
</dbReference>
<dbReference type="GO" id="GO:0007165">
    <property type="term" value="P:signal transduction"/>
    <property type="evidence" value="ECO:0007669"/>
    <property type="project" value="InterPro"/>
</dbReference>
<dbReference type="InterPro" id="IPR043128">
    <property type="entry name" value="Rev_trsase/Diguanyl_cyclase"/>
</dbReference>
<feature type="domain" description="HAMP" evidence="6">
    <location>
        <begin position="71"/>
        <end position="118"/>
    </location>
</feature>
<name>A0A8G2C5L7_DESNO</name>
<dbReference type="FunFam" id="3.30.70.270:FF:000001">
    <property type="entry name" value="Diguanylate cyclase domain protein"/>
    <property type="match status" value="1"/>
</dbReference>
<comment type="catalytic activity">
    <reaction evidence="2">
        <text>2 GTP = 3',3'-c-di-GMP + 2 diphosphate</text>
        <dbReference type="Rhea" id="RHEA:24898"/>
        <dbReference type="ChEBI" id="CHEBI:33019"/>
        <dbReference type="ChEBI" id="CHEBI:37565"/>
        <dbReference type="ChEBI" id="CHEBI:58805"/>
        <dbReference type="EC" id="2.7.7.65"/>
    </reaction>
</comment>
<feature type="domain" description="PAC" evidence="5">
    <location>
        <begin position="233"/>
        <end position="285"/>
    </location>
</feature>
<dbReference type="PANTHER" id="PTHR45138">
    <property type="entry name" value="REGULATORY COMPONENTS OF SENSORY TRANSDUCTION SYSTEM"/>
    <property type="match status" value="1"/>
</dbReference>
<sequence length="450" mass="50791">MSLEPEKNCALLREILTAKVPPPIPADLPDDSEFAHLYAELLELRRIVMAIAGGDLSVKTPLKGYTAGALKTLQANLKHMTWQTQMIATGDFSQRLDFMGEFSKAFNSMTTQLEESLRTVKENKEELRLTNAGLQVEIERREQAQAALTEREAHYRNLTETMKDVVWILDASTLRFTYVSPSVQRLRGFTPEEIMSQPLDAALAPGEAKRLKQIIKANLDDFLAGKIDENTYLTSEVEQVHKDGSSVWTEAIVRYVRSDRTGAMEIHGVTRDISERRDLRLELERQATTDSLTGVANRRHFLNSVLKEIKRCERHGCTLSLLMLDIDHFKAVNDTFGHAMGDSTLKAFAQTCQEELRTSDLFGRIGGEEFALLLMETDMETACTVAERIRARVEKMELFTKDARPVHITTSIGVAELRLKAETVSDLMIRADQALYNAKNLGRNRVECLK</sequence>
<dbReference type="InterPro" id="IPR013655">
    <property type="entry name" value="PAS_fold_3"/>
</dbReference>
<dbReference type="GO" id="GO:1902201">
    <property type="term" value="P:negative regulation of bacterial-type flagellum-dependent cell motility"/>
    <property type="evidence" value="ECO:0007669"/>
    <property type="project" value="TreeGrafter"/>
</dbReference>
<proteinExistence type="predicted"/>
<dbReference type="GO" id="GO:0043709">
    <property type="term" value="P:cell adhesion involved in single-species biofilm formation"/>
    <property type="evidence" value="ECO:0007669"/>
    <property type="project" value="TreeGrafter"/>
</dbReference>
<dbReference type="PANTHER" id="PTHR45138:SF9">
    <property type="entry name" value="DIGUANYLATE CYCLASE DGCM-RELATED"/>
    <property type="match status" value="1"/>
</dbReference>
<evidence type="ECO:0000313" key="8">
    <source>
        <dbReference type="EMBL" id="SFM12911.1"/>
    </source>
</evidence>
<evidence type="ECO:0000259" key="7">
    <source>
        <dbReference type="PROSITE" id="PS50887"/>
    </source>
</evidence>
<organism evidence="8 9">
    <name type="scientific">Desulfomicrobium norvegicum (strain DSM 1741 / NCIMB 8310)</name>
    <name type="common">Desulfovibrio baculatus (strain Norway 4)</name>
    <name type="synonym">Desulfovibrio desulfuricans (strain Norway 4)</name>
    <dbReference type="NCBI Taxonomy" id="52561"/>
    <lineage>
        <taxon>Bacteria</taxon>
        <taxon>Pseudomonadati</taxon>
        <taxon>Thermodesulfobacteriota</taxon>
        <taxon>Desulfovibrionia</taxon>
        <taxon>Desulfovibrionales</taxon>
        <taxon>Desulfomicrobiaceae</taxon>
        <taxon>Desulfomicrobium</taxon>
    </lineage>
</organism>
<evidence type="ECO:0000256" key="3">
    <source>
        <dbReference type="SAM" id="Coils"/>
    </source>
</evidence>
<dbReference type="RefSeq" id="WP_092193984.1">
    <property type="nucleotide sequence ID" value="NZ_FOTO01000015.1"/>
</dbReference>
<dbReference type="SMART" id="SM00267">
    <property type="entry name" value="GGDEF"/>
    <property type="match status" value="1"/>
</dbReference>
<dbReference type="PROSITE" id="PS50887">
    <property type="entry name" value="GGDEF"/>
    <property type="match status" value="1"/>
</dbReference>
<dbReference type="InterPro" id="IPR000014">
    <property type="entry name" value="PAS"/>
</dbReference>
<reference evidence="8 9" key="1">
    <citation type="submission" date="2016-10" db="EMBL/GenBank/DDBJ databases">
        <authorList>
            <person name="Varghese N."/>
            <person name="Submissions S."/>
        </authorList>
    </citation>
    <scope>NUCLEOTIDE SEQUENCE [LARGE SCALE GENOMIC DNA]</scope>
    <source>
        <strain evidence="8 9">DSM 1741</strain>
    </source>
</reference>
<dbReference type="InterPro" id="IPR050469">
    <property type="entry name" value="Diguanylate_Cyclase"/>
</dbReference>
<evidence type="ECO:0000313" key="9">
    <source>
        <dbReference type="Proteomes" id="UP000199581"/>
    </source>
</evidence>
<dbReference type="SUPFAM" id="SSF55073">
    <property type="entry name" value="Nucleotide cyclase"/>
    <property type="match status" value="1"/>
</dbReference>
<dbReference type="InterPro" id="IPR000160">
    <property type="entry name" value="GGDEF_dom"/>
</dbReference>
<dbReference type="EMBL" id="FOTO01000015">
    <property type="protein sequence ID" value="SFM12911.1"/>
    <property type="molecule type" value="Genomic_DNA"/>
</dbReference>
<dbReference type="InterPro" id="IPR000700">
    <property type="entry name" value="PAS-assoc_C"/>
</dbReference>
<dbReference type="GO" id="GO:0052621">
    <property type="term" value="F:diguanylate cyclase activity"/>
    <property type="evidence" value="ECO:0007669"/>
    <property type="project" value="UniProtKB-EC"/>
</dbReference>
<dbReference type="PROSITE" id="PS50113">
    <property type="entry name" value="PAC"/>
    <property type="match status" value="1"/>
</dbReference>
<feature type="domain" description="PAS" evidence="4">
    <location>
        <begin position="151"/>
        <end position="222"/>
    </location>
</feature>
<accession>A0A8G2C5L7</accession>
<dbReference type="InterPro" id="IPR029787">
    <property type="entry name" value="Nucleotide_cyclase"/>
</dbReference>
<dbReference type="PROSITE" id="PS50885">
    <property type="entry name" value="HAMP"/>
    <property type="match status" value="1"/>
</dbReference>
<keyword evidence="9" id="KW-1185">Reference proteome</keyword>
<dbReference type="EC" id="2.7.7.65" evidence="1"/>
<evidence type="ECO:0000259" key="6">
    <source>
        <dbReference type="PROSITE" id="PS50885"/>
    </source>
</evidence>